<dbReference type="InterPro" id="IPR036397">
    <property type="entry name" value="RNaseH_sf"/>
</dbReference>
<dbReference type="InterPro" id="IPR036390">
    <property type="entry name" value="WH_DNA-bd_sf"/>
</dbReference>
<evidence type="ECO:0000256" key="1">
    <source>
        <dbReference type="ARBA" id="ARBA00012417"/>
    </source>
</evidence>
<dbReference type="PANTHER" id="PTHR10133:SF62">
    <property type="entry name" value="DNA POLYMERASE THETA"/>
    <property type="match status" value="1"/>
</dbReference>
<dbReference type="GO" id="GO:0003677">
    <property type="term" value="F:DNA binding"/>
    <property type="evidence" value="ECO:0007669"/>
    <property type="project" value="InterPro"/>
</dbReference>
<dbReference type="PROSITE" id="PS51192">
    <property type="entry name" value="HELICASE_ATP_BIND_1"/>
    <property type="match status" value="1"/>
</dbReference>
<evidence type="ECO:0000256" key="4">
    <source>
        <dbReference type="ARBA" id="ARBA00022741"/>
    </source>
</evidence>
<evidence type="ECO:0000256" key="2">
    <source>
        <dbReference type="ARBA" id="ARBA00022679"/>
    </source>
</evidence>
<feature type="region of interest" description="Disordered" evidence="8">
    <location>
        <begin position="884"/>
        <end position="919"/>
    </location>
</feature>
<dbReference type="Proteomes" id="UP000075714">
    <property type="component" value="Unassembled WGS sequence"/>
</dbReference>
<evidence type="ECO:0000313" key="11">
    <source>
        <dbReference type="EMBL" id="KXZ52413.1"/>
    </source>
</evidence>
<dbReference type="STRING" id="33097.A0A150GRK3"/>
<dbReference type="Gene3D" id="1.10.3380.20">
    <property type="match status" value="1"/>
</dbReference>
<dbReference type="Pfam" id="PF20470">
    <property type="entry name" value="HTH_61"/>
    <property type="match status" value="1"/>
</dbReference>
<dbReference type="InterPro" id="IPR001098">
    <property type="entry name" value="DNA-dir_DNA_pol_A_palm_dom"/>
</dbReference>
<keyword evidence="5" id="KW-0067">ATP-binding</keyword>
<comment type="caution">
    <text evidence="11">The sequence shown here is derived from an EMBL/GenBank/DDBJ whole genome shotgun (WGS) entry which is preliminary data.</text>
</comment>
<dbReference type="FunFam" id="3.40.50.300:FF:001000">
    <property type="entry name" value="Helicase and polymerase-containing protein TEBICHI"/>
    <property type="match status" value="1"/>
</dbReference>
<dbReference type="InterPro" id="IPR011545">
    <property type="entry name" value="DEAD/DEAH_box_helicase_dom"/>
</dbReference>
<dbReference type="SUPFAM" id="SSF52540">
    <property type="entry name" value="P-loop containing nucleoside triphosphate hydrolases"/>
    <property type="match status" value="1"/>
</dbReference>
<dbReference type="InterPro" id="IPR001650">
    <property type="entry name" value="Helicase_C-like"/>
</dbReference>
<dbReference type="Pfam" id="PF25453">
    <property type="entry name" value="DUF7898"/>
    <property type="match status" value="1"/>
</dbReference>
<evidence type="ECO:0000256" key="8">
    <source>
        <dbReference type="SAM" id="MobiDB-lite"/>
    </source>
</evidence>
<keyword evidence="12" id="KW-1185">Reference proteome</keyword>
<evidence type="ECO:0000259" key="10">
    <source>
        <dbReference type="PROSITE" id="PS51194"/>
    </source>
</evidence>
<dbReference type="InterPro" id="IPR048960">
    <property type="entry name" value="POLQ-like_helical"/>
</dbReference>
<dbReference type="SUPFAM" id="SSF56672">
    <property type="entry name" value="DNA/RNA polymerases"/>
    <property type="match status" value="1"/>
</dbReference>
<dbReference type="Gene3D" id="1.20.1060.10">
    <property type="entry name" value="Taq DNA Polymerase, Chain T, domain 4"/>
    <property type="match status" value="1"/>
</dbReference>
<gene>
    <name evidence="11" type="ORF">GPECTOR_9g457</name>
</gene>
<protein>
    <recommendedName>
        <fullName evidence="1">DNA-directed DNA polymerase</fullName>
        <ecNumber evidence="1">2.7.7.7</ecNumber>
    </recommendedName>
</protein>
<dbReference type="Pfam" id="PF21099">
    <property type="entry name" value="POLQ_helical"/>
    <property type="match status" value="1"/>
</dbReference>
<name>A0A150GRK3_GONPE</name>
<organism evidence="11 12">
    <name type="scientific">Gonium pectorale</name>
    <name type="common">Green alga</name>
    <dbReference type="NCBI Taxonomy" id="33097"/>
    <lineage>
        <taxon>Eukaryota</taxon>
        <taxon>Viridiplantae</taxon>
        <taxon>Chlorophyta</taxon>
        <taxon>core chlorophytes</taxon>
        <taxon>Chlorophyceae</taxon>
        <taxon>CS clade</taxon>
        <taxon>Chlamydomonadales</taxon>
        <taxon>Volvocaceae</taxon>
        <taxon>Gonium</taxon>
    </lineage>
</organism>
<dbReference type="InterPro" id="IPR043502">
    <property type="entry name" value="DNA/RNA_pol_sf"/>
</dbReference>
<dbReference type="InterPro" id="IPR014001">
    <property type="entry name" value="Helicase_ATP-bd"/>
</dbReference>
<dbReference type="GO" id="GO:0005524">
    <property type="term" value="F:ATP binding"/>
    <property type="evidence" value="ECO:0007669"/>
    <property type="project" value="UniProtKB-KW"/>
</dbReference>
<evidence type="ECO:0000259" key="9">
    <source>
        <dbReference type="PROSITE" id="PS51192"/>
    </source>
</evidence>
<keyword evidence="4" id="KW-0547">Nucleotide-binding</keyword>
<dbReference type="InterPro" id="IPR006311">
    <property type="entry name" value="TAT_signal"/>
</dbReference>
<dbReference type="FunFam" id="3.40.50.300:FF:000968">
    <property type="entry name" value="Helicase and polymerase-containing protein TEBICHI"/>
    <property type="match status" value="1"/>
</dbReference>
<dbReference type="InterPro" id="IPR002298">
    <property type="entry name" value="DNA_polymerase_A"/>
</dbReference>
<feature type="domain" description="Helicase ATP-binding" evidence="9">
    <location>
        <begin position="103"/>
        <end position="299"/>
    </location>
</feature>
<dbReference type="OrthoDB" id="2320933at2759"/>
<dbReference type="Gene3D" id="3.40.50.300">
    <property type="entry name" value="P-loop containing nucleotide triphosphate hydrolases"/>
    <property type="match status" value="2"/>
</dbReference>
<dbReference type="PANTHER" id="PTHR10133">
    <property type="entry name" value="DNA POLYMERASE I"/>
    <property type="match status" value="1"/>
</dbReference>
<keyword evidence="2" id="KW-0808">Transferase</keyword>
<dbReference type="InterPro" id="IPR057220">
    <property type="entry name" value="DUF7898"/>
</dbReference>
<dbReference type="PROSITE" id="PS00447">
    <property type="entry name" value="DNA_POLYMERASE_A"/>
    <property type="match status" value="1"/>
</dbReference>
<dbReference type="PROSITE" id="PS51194">
    <property type="entry name" value="HELICASE_CTER"/>
    <property type="match status" value="1"/>
</dbReference>
<keyword evidence="3" id="KW-0548">Nucleotidyltransferase</keyword>
<dbReference type="FunFam" id="1.10.150.20:FF:000002">
    <property type="entry name" value="DNA polymerase I"/>
    <property type="match status" value="1"/>
</dbReference>
<dbReference type="Pfam" id="PF00476">
    <property type="entry name" value="DNA_pol_A"/>
    <property type="match status" value="1"/>
</dbReference>
<dbReference type="Gene3D" id="3.30.70.370">
    <property type="match status" value="1"/>
</dbReference>
<dbReference type="GO" id="GO:0006302">
    <property type="term" value="P:double-strand break repair"/>
    <property type="evidence" value="ECO:0007669"/>
    <property type="project" value="TreeGrafter"/>
</dbReference>
<dbReference type="InterPro" id="IPR027417">
    <property type="entry name" value="P-loop_NTPase"/>
</dbReference>
<dbReference type="Gene3D" id="1.10.150.20">
    <property type="entry name" value="5' to 3' exonuclease, C-terminal subdomain"/>
    <property type="match status" value="1"/>
</dbReference>
<keyword evidence="6" id="KW-0239">DNA-directed DNA polymerase</keyword>
<dbReference type="Pfam" id="PF00270">
    <property type="entry name" value="DEAD"/>
    <property type="match status" value="1"/>
</dbReference>
<dbReference type="SUPFAM" id="SSF158702">
    <property type="entry name" value="Sec63 N-terminal domain-like"/>
    <property type="match status" value="1"/>
</dbReference>
<dbReference type="EC" id="2.7.7.7" evidence="1"/>
<dbReference type="SMART" id="SM00482">
    <property type="entry name" value="POLAc"/>
    <property type="match status" value="1"/>
</dbReference>
<dbReference type="GO" id="GO:0006261">
    <property type="term" value="P:DNA-templated DNA replication"/>
    <property type="evidence" value="ECO:0007669"/>
    <property type="project" value="InterPro"/>
</dbReference>
<reference evidence="12" key="1">
    <citation type="journal article" date="2016" name="Nat. Commun.">
        <title>The Gonium pectorale genome demonstrates co-option of cell cycle regulation during the evolution of multicellularity.</title>
        <authorList>
            <person name="Hanschen E.R."/>
            <person name="Marriage T.N."/>
            <person name="Ferris P.J."/>
            <person name="Hamaji T."/>
            <person name="Toyoda A."/>
            <person name="Fujiyama A."/>
            <person name="Neme R."/>
            <person name="Noguchi H."/>
            <person name="Minakuchi Y."/>
            <person name="Suzuki M."/>
            <person name="Kawai-Toyooka H."/>
            <person name="Smith D.R."/>
            <person name="Sparks H."/>
            <person name="Anderson J."/>
            <person name="Bakaric R."/>
            <person name="Luria V."/>
            <person name="Karger A."/>
            <person name="Kirschner M.W."/>
            <person name="Durand P.M."/>
            <person name="Michod R.E."/>
            <person name="Nozaki H."/>
            <person name="Olson B.J."/>
        </authorList>
    </citation>
    <scope>NUCLEOTIDE SEQUENCE [LARGE SCALE GENOMIC DNA]</scope>
    <source>
        <strain evidence="12">NIES-2863</strain>
    </source>
</reference>
<feature type="region of interest" description="Disordered" evidence="8">
    <location>
        <begin position="846"/>
        <end position="865"/>
    </location>
</feature>
<dbReference type="InterPro" id="IPR019760">
    <property type="entry name" value="DNA-dir_DNA_pol_A_CS"/>
</dbReference>
<evidence type="ECO:0000256" key="5">
    <source>
        <dbReference type="ARBA" id="ARBA00022840"/>
    </source>
</evidence>
<evidence type="ECO:0000256" key="6">
    <source>
        <dbReference type="ARBA" id="ARBA00022932"/>
    </source>
</evidence>
<dbReference type="SMART" id="SM00487">
    <property type="entry name" value="DEXDc"/>
    <property type="match status" value="1"/>
</dbReference>
<dbReference type="SMART" id="SM00490">
    <property type="entry name" value="HELICc"/>
    <property type="match status" value="1"/>
</dbReference>
<dbReference type="Gene3D" id="3.30.420.10">
    <property type="entry name" value="Ribonuclease H-like superfamily/Ribonuclease H"/>
    <property type="match status" value="1"/>
</dbReference>
<evidence type="ECO:0000256" key="7">
    <source>
        <dbReference type="ARBA" id="ARBA00049244"/>
    </source>
</evidence>
<dbReference type="CDD" id="cd08638">
    <property type="entry name" value="DNA_pol_A_theta"/>
    <property type="match status" value="1"/>
</dbReference>
<dbReference type="PRINTS" id="PR00868">
    <property type="entry name" value="DNAPOLI"/>
</dbReference>
<dbReference type="CDD" id="cd18795">
    <property type="entry name" value="SF2_C_Ski2"/>
    <property type="match status" value="1"/>
</dbReference>
<dbReference type="Pfam" id="PF00271">
    <property type="entry name" value="Helicase_C"/>
    <property type="match status" value="1"/>
</dbReference>
<feature type="domain" description="Helicase C-terminal" evidence="10">
    <location>
        <begin position="342"/>
        <end position="551"/>
    </location>
</feature>
<feature type="compositionally biased region" description="Basic and acidic residues" evidence="8">
    <location>
        <begin position="854"/>
        <end position="865"/>
    </location>
</feature>
<evidence type="ECO:0000313" key="12">
    <source>
        <dbReference type="Proteomes" id="UP000075714"/>
    </source>
</evidence>
<dbReference type="PROSITE" id="PS51318">
    <property type="entry name" value="TAT"/>
    <property type="match status" value="1"/>
</dbReference>
<proteinExistence type="predicted"/>
<dbReference type="Gene3D" id="1.10.3380.30">
    <property type="match status" value="1"/>
</dbReference>
<evidence type="ECO:0000256" key="3">
    <source>
        <dbReference type="ARBA" id="ARBA00022695"/>
    </source>
</evidence>
<comment type="catalytic activity">
    <reaction evidence="7">
        <text>DNA(n) + a 2'-deoxyribonucleoside 5'-triphosphate = DNA(n+1) + diphosphate</text>
        <dbReference type="Rhea" id="RHEA:22508"/>
        <dbReference type="Rhea" id="RHEA-COMP:17339"/>
        <dbReference type="Rhea" id="RHEA-COMP:17340"/>
        <dbReference type="ChEBI" id="CHEBI:33019"/>
        <dbReference type="ChEBI" id="CHEBI:61560"/>
        <dbReference type="ChEBI" id="CHEBI:173112"/>
        <dbReference type="EC" id="2.7.7.7"/>
    </reaction>
</comment>
<dbReference type="GO" id="GO:0003887">
    <property type="term" value="F:DNA-directed DNA polymerase activity"/>
    <property type="evidence" value="ECO:0007669"/>
    <property type="project" value="UniProtKB-KW"/>
</dbReference>
<accession>A0A150GRK3</accession>
<feature type="region of interest" description="Disordered" evidence="8">
    <location>
        <begin position="1"/>
        <end position="21"/>
    </location>
</feature>
<dbReference type="SUPFAM" id="SSF46785">
    <property type="entry name" value="Winged helix' DNA-binding domain"/>
    <property type="match status" value="1"/>
</dbReference>
<dbReference type="EMBL" id="LSYV01000010">
    <property type="protein sequence ID" value="KXZ52413.1"/>
    <property type="molecule type" value="Genomic_DNA"/>
</dbReference>
<dbReference type="InterPro" id="IPR046931">
    <property type="entry name" value="HTH_61"/>
</dbReference>
<feature type="compositionally biased region" description="Low complexity" evidence="8">
    <location>
        <begin position="893"/>
        <end position="906"/>
    </location>
</feature>
<sequence length="1749" mass="185802">MAEAHRRQSRRSSLQTGGSQVGAGNLASSLAAAAAAGDSGAAAGDGSGDACAAGDAGGDGVEAAVPEPPRQLEAYLPEPLCQAYYERGGRFELYEWQAECLCQLGVLMGRNLVYCAPTSGGKSMVAEVLGIRRLLTTGKPFMLVLPFVALCAEKADALQALLAPINRTVNSAYGGQHSGKIIQPGVGAIVATIEKANTLINAMLEEETLGELSAVIIDELHMVGEEERGYLLELLLTKLRFATSAAAGGGGEVEEEKFDWTAVGPAYQRDGLQVIGMSATMPNVDVVARWLDAALYTTSFRPVHLQEYVKVGRRVLDASGQLVRELQVEPGWEERDSDHVALLTRETVRDGHSVLIFCASKLWCEKVAEHIARLILVNQRDAPPVPPAIGAGPGVAAGADAASPSRNARDAFVAELRRLSGTDPTLPELVARGVAYHHAGLSNEERDLVEAAYKAGAISVLTATSTLAAGVNLPARRVIFRHSYIGKQDNPIDATKYRQMSGRAGRAGIDSAGESYLICEKNKPVANLLALMQQKANPIASCLTETKKGMKRAVLEVVASGAVSSGADVKRFIGCTLLHAQFGFQAVAKATIAALHWLKDNGFIRVDEVTLNWGPTPFGKATLASSMPPEEALVVRADLERARQSLVLATDLHVTYLVTPIKEDLRVDWEIYFHWFEKLSKVDARVAELVGVVPGYLVKLRQGHRGARGAGGGAASADAEKERIARRFFAAMVLNDLIQEVPLKEVAEKYGLGKEKGPLEGLQERAGRFAAMVAAFCERLGWADLEVIIAKFQSRVWYGVRPEVVALTEIPYVKGHRARVLFKAGLRTPEAVAGCELDRLVEILSTGAGAPRNPEQEEQQRRTERRAARMILQGAKDLVNQKLHGGQRHPEHAGAAAAAPKRPGGALQADDDSHEAKRPRPGFTVLKTVAEVAAACEQLKQVGIWGFALDFADSTSAPVAANPGFQLPSVPQVALGRGVLTNSIGLPSHYDLEPAMAEEAGHAAAAAAAPSPGGAALLGRAEGIAISAFDGCALYVPLIPADGDAGAAAACATAREAAAVWQEILQLLAHSGSTKVTFELKQQLLRAAAVDGSAAGGVPLPSAPSPPGGGAGPVAAGAFSAALATSAAAAAAAGGAVTAAAEVASPAKAHLAVARGSLPLDVADPVVDVRILLWMLNPDDSVNLPRGKSGKLTATKGLEERMKMPEVCGSSAHIKALGVLNCAGTLARQLPTRQADACRRAAMVRRIYQDKLPRLQSEGLLRPLLEVEMPLVRVLAGMEATGVALAPAVLRSQRGPLEARLRQLAHKAHVAAGMTFDLNSPKDVSEVLFQHLNLPAPPCAFTSQHQKHPSTKKEVLEELEESTRHPILRPLLDYRSLHKLLTGFVETLYSTAKGQWLRQAAAQQAAEGREAAGRSGPVPDVIRLCGTWLHTATATGRLAMDEPNLQTIPRPVEYTFAMSQESAELLPLEPGGAGGCDGVAQGGGAPRIVTLHFNLRTAFVAPPGHVVLAADYKQIELRLMAHFSGDAALCALLRNPNHDPFTLLAAEWKRLPAEQITSELRVQAKRLAYGMLYGMGTSTLAAELSVSVTEAAELSDNFRRAIPGVDRWTKEIVEECRSCGYVGTLLGRRRYFPRINERSCKDARNYRAQAERQAVNTVCQGSAADLVKAAMVTLARRLGEAGLAGRARMVLMVHDELVFEVESGLLPAVAALVRQVLEGQVALSVPLPVKLSAGPSWGELTEYDPPPQP</sequence>